<feature type="active site" evidence="12">
    <location>
        <position position="193"/>
    </location>
</feature>
<dbReference type="PIRSF" id="PIRSF017250">
    <property type="entry name" value="tRNA_splic_SEN34"/>
    <property type="match status" value="1"/>
</dbReference>
<evidence type="ECO:0000259" key="14">
    <source>
        <dbReference type="Pfam" id="PF01974"/>
    </source>
</evidence>
<dbReference type="GO" id="GO:0000379">
    <property type="term" value="P:tRNA-type intron splice site recognition and cleavage"/>
    <property type="evidence" value="ECO:0007669"/>
    <property type="project" value="InterPro"/>
</dbReference>
<dbReference type="AlphaFoldDB" id="A0AAV5RHZ0"/>
<dbReference type="PANTHER" id="PTHR13070:SF0">
    <property type="entry name" value="TRNA-SPLICING ENDONUCLEASE SUBUNIT SEN34"/>
    <property type="match status" value="1"/>
</dbReference>
<feature type="compositionally biased region" description="Basic and acidic residues" evidence="13">
    <location>
        <begin position="80"/>
        <end position="90"/>
    </location>
</feature>
<evidence type="ECO:0000256" key="1">
    <source>
        <dbReference type="ARBA" id="ARBA00008078"/>
    </source>
</evidence>
<feature type="region of interest" description="Disordered" evidence="13">
    <location>
        <begin position="80"/>
        <end position="99"/>
    </location>
</feature>
<dbReference type="PANTHER" id="PTHR13070">
    <property type="entry name" value="TRNA-SPLICING ENDONUCLEASE SUBUNIT SEN34-RELATED"/>
    <property type="match status" value="1"/>
</dbReference>
<dbReference type="InterPro" id="IPR006676">
    <property type="entry name" value="tRNA_splic"/>
</dbReference>
<dbReference type="InterPro" id="IPR006677">
    <property type="entry name" value="tRNA_intron_Endonuc_cat-like"/>
</dbReference>
<evidence type="ECO:0000256" key="11">
    <source>
        <dbReference type="ARBA" id="ARBA00076724"/>
    </source>
</evidence>
<dbReference type="Pfam" id="PF26577">
    <property type="entry name" value="TSEN34_N"/>
    <property type="match status" value="1"/>
</dbReference>
<evidence type="ECO:0000256" key="12">
    <source>
        <dbReference type="PIRSR" id="PIRSR017250-50"/>
    </source>
</evidence>
<evidence type="ECO:0000313" key="16">
    <source>
        <dbReference type="EMBL" id="GMM51204.1"/>
    </source>
</evidence>
<keyword evidence="3" id="KW-0819">tRNA processing</keyword>
<evidence type="ECO:0000256" key="2">
    <source>
        <dbReference type="ARBA" id="ARBA00012573"/>
    </source>
</evidence>
<dbReference type="EMBL" id="BTGC01000003">
    <property type="protein sequence ID" value="GMM51204.1"/>
    <property type="molecule type" value="Genomic_DNA"/>
</dbReference>
<protein>
    <recommendedName>
        <fullName evidence="9">tRNA-splicing endonuclease subunit SEN34</fullName>
        <ecNumber evidence="2">4.6.1.16</ecNumber>
    </recommendedName>
    <alternativeName>
        <fullName evidence="10 11">tRNA-intron endonuclease SEN34</fullName>
    </alternativeName>
    <alternativeName>
        <fullName evidence="8">tRNA-splicing endonuclease subunit Sen34</fullName>
    </alternativeName>
</protein>
<gene>
    <name evidence="16" type="ORF">DASB73_021620</name>
</gene>
<evidence type="ECO:0000256" key="3">
    <source>
        <dbReference type="ARBA" id="ARBA00022694"/>
    </source>
</evidence>
<dbReference type="EC" id="4.6.1.16" evidence="2"/>
<dbReference type="GO" id="GO:0003676">
    <property type="term" value="F:nucleic acid binding"/>
    <property type="evidence" value="ECO:0007669"/>
    <property type="project" value="InterPro"/>
</dbReference>
<evidence type="ECO:0000256" key="4">
    <source>
        <dbReference type="ARBA" id="ARBA00023239"/>
    </source>
</evidence>
<evidence type="ECO:0000256" key="5">
    <source>
        <dbReference type="ARBA" id="ARBA00034031"/>
    </source>
</evidence>
<feature type="domain" description="tRNA intron endonuclease catalytic" evidence="14">
    <location>
        <begin position="126"/>
        <end position="198"/>
    </location>
</feature>
<keyword evidence="4" id="KW-0456">Lyase</keyword>
<evidence type="ECO:0000256" key="6">
    <source>
        <dbReference type="ARBA" id="ARBA00059865"/>
    </source>
</evidence>
<dbReference type="InterPro" id="IPR011856">
    <property type="entry name" value="tRNA_endonuc-like_dom_sf"/>
</dbReference>
<comment type="subunit">
    <text evidence="7">Heterotetramer composed of SEN2, SEN15, SEN34 and SEN54. Interacts directly with SEN15.</text>
</comment>
<proteinExistence type="inferred from homology"/>
<dbReference type="Proteomes" id="UP001362899">
    <property type="component" value="Unassembled WGS sequence"/>
</dbReference>
<dbReference type="InterPro" id="IPR016690">
    <property type="entry name" value="TSEN34"/>
</dbReference>
<evidence type="ECO:0000256" key="7">
    <source>
        <dbReference type="ARBA" id="ARBA00062123"/>
    </source>
</evidence>
<feature type="domain" description="TSEN34 N-terminal" evidence="15">
    <location>
        <begin position="4"/>
        <end position="70"/>
    </location>
</feature>
<keyword evidence="17" id="KW-1185">Reference proteome</keyword>
<comment type="function">
    <text evidence="6">Constitutes one of the two catalytic subunit of the tRNA-splicing endonuclease complex, a complex responsible for identification and cleavage of the splice sites in pre-tRNA. It cleaves pre-tRNA at the 5'- and 3'-splice sites to release the intron. The products are an intron and two tRNA half-molecules bearing 2',3'-cyclic phosphate and 5'-OH termini. There are no conserved sequences at the splice sites, but the intron is invariably located at the same site in the gene, placing the splice sites an invariant distance from the constant structural features of the tRNA body. It probably carries the active site for 3'-splice site cleavage.</text>
</comment>
<reference evidence="16 17" key="1">
    <citation type="journal article" date="2023" name="Elife">
        <title>Identification of key yeast species and microbe-microbe interactions impacting larval growth of Drosophila in the wild.</title>
        <authorList>
            <person name="Mure A."/>
            <person name="Sugiura Y."/>
            <person name="Maeda R."/>
            <person name="Honda K."/>
            <person name="Sakurai N."/>
            <person name="Takahashi Y."/>
            <person name="Watada M."/>
            <person name="Katoh T."/>
            <person name="Gotoh A."/>
            <person name="Gotoh Y."/>
            <person name="Taniguchi I."/>
            <person name="Nakamura K."/>
            <person name="Hayashi T."/>
            <person name="Katayama T."/>
            <person name="Uemura T."/>
            <person name="Hattori Y."/>
        </authorList>
    </citation>
    <scope>NUCLEOTIDE SEQUENCE [LARGE SCALE GENOMIC DNA]</scope>
    <source>
        <strain evidence="16 17">SB-73</strain>
    </source>
</reference>
<dbReference type="FunFam" id="3.40.1350.10:FF:000008">
    <property type="entry name" value="tRNA-splicing endonuclease subunit Sen34"/>
    <property type="match status" value="1"/>
</dbReference>
<dbReference type="InterPro" id="IPR036167">
    <property type="entry name" value="tRNA_intron_Endo_cat-like_sf"/>
</dbReference>
<comment type="caution">
    <text evidence="16">The sequence shown here is derived from an EMBL/GenBank/DDBJ whole genome shotgun (WGS) entry which is preliminary data.</text>
</comment>
<keyword evidence="16" id="KW-0255">Endonuclease</keyword>
<dbReference type="SUPFAM" id="SSF53032">
    <property type="entry name" value="tRNA-intron endonuclease catalytic domain-like"/>
    <property type="match status" value="1"/>
</dbReference>
<keyword evidence="16" id="KW-0540">Nuclease</keyword>
<dbReference type="InterPro" id="IPR059049">
    <property type="entry name" value="TSEN34_N"/>
</dbReference>
<evidence type="ECO:0000256" key="8">
    <source>
        <dbReference type="ARBA" id="ARBA00070643"/>
    </source>
</evidence>
<feature type="active site" evidence="12">
    <location>
        <position position="154"/>
    </location>
</feature>
<evidence type="ECO:0000256" key="9">
    <source>
        <dbReference type="ARBA" id="ARBA00070870"/>
    </source>
</evidence>
<dbReference type="Pfam" id="PF01974">
    <property type="entry name" value="tRNA_int_endo"/>
    <property type="match status" value="1"/>
</dbReference>
<keyword evidence="16" id="KW-0378">Hydrolase</keyword>
<comment type="catalytic activity">
    <reaction evidence="5">
        <text>pretRNA = a 3'-half-tRNA molecule with a 5'-OH end + a 5'-half-tRNA molecule with a 2',3'-cyclic phosphate end + an intron with a 2',3'-cyclic phosphate and a 5'-hydroxyl terminus.</text>
        <dbReference type="EC" id="4.6.1.16"/>
    </reaction>
</comment>
<name>A0AAV5RHZ0_STABA</name>
<dbReference type="CDD" id="cd22363">
    <property type="entry name" value="tRNA-intron_lyase_C"/>
    <property type="match status" value="1"/>
</dbReference>
<dbReference type="GO" id="GO:0000213">
    <property type="term" value="F:tRNA-intron lyase activity"/>
    <property type="evidence" value="ECO:0007669"/>
    <property type="project" value="UniProtKB-EC"/>
</dbReference>
<evidence type="ECO:0000259" key="15">
    <source>
        <dbReference type="Pfam" id="PF26577"/>
    </source>
</evidence>
<sequence>MFTLPVISGTVYIYDVEVIKYLREKYNIGGVLSGILPQYPQQNKFGGLPLKLSPEEALYLLETNEFEFFDDTETHLDEYKEKVDEDKPDTKNGQSSTTSNNKVELAVLSKIPKRSSAVKLKEPVNSRYAVYKYLVQKGYFVLPGLRFGCHYMAYPGDIMRYHSHYNVLGLDYDEGIDLLTMVSGGRLATSVKKCWVIGAKNPETEETEAFSIEWSGFG</sequence>
<evidence type="ECO:0000256" key="10">
    <source>
        <dbReference type="ARBA" id="ARBA00075884"/>
    </source>
</evidence>
<organism evidence="16 17">
    <name type="scientific">Starmerella bacillaris</name>
    <name type="common">Yeast</name>
    <name type="synonym">Candida zemplinina</name>
    <dbReference type="NCBI Taxonomy" id="1247836"/>
    <lineage>
        <taxon>Eukaryota</taxon>
        <taxon>Fungi</taxon>
        <taxon>Dikarya</taxon>
        <taxon>Ascomycota</taxon>
        <taxon>Saccharomycotina</taxon>
        <taxon>Dipodascomycetes</taxon>
        <taxon>Dipodascales</taxon>
        <taxon>Trichomonascaceae</taxon>
        <taxon>Starmerella</taxon>
    </lineage>
</organism>
<evidence type="ECO:0000313" key="17">
    <source>
        <dbReference type="Proteomes" id="UP001362899"/>
    </source>
</evidence>
<dbReference type="GO" id="GO:0000214">
    <property type="term" value="C:tRNA-intron endonuclease complex"/>
    <property type="evidence" value="ECO:0007669"/>
    <property type="project" value="InterPro"/>
</dbReference>
<dbReference type="NCBIfam" id="TIGR00324">
    <property type="entry name" value="endA"/>
    <property type="match status" value="1"/>
</dbReference>
<accession>A0AAV5RHZ0</accession>
<comment type="similarity">
    <text evidence="1">Belongs to the tRNA-intron endonuclease family.</text>
</comment>
<feature type="active site" evidence="12">
    <location>
        <position position="162"/>
    </location>
</feature>
<dbReference type="Gene3D" id="3.40.1350.10">
    <property type="match status" value="1"/>
</dbReference>
<evidence type="ECO:0000256" key="13">
    <source>
        <dbReference type="SAM" id="MobiDB-lite"/>
    </source>
</evidence>